<proteinExistence type="predicted"/>
<organism evidence="1 2">
    <name type="scientific">Desmospora profundinema</name>
    <dbReference type="NCBI Taxonomy" id="1571184"/>
    <lineage>
        <taxon>Bacteria</taxon>
        <taxon>Bacillati</taxon>
        <taxon>Bacillota</taxon>
        <taxon>Bacilli</taxon>
        <taxon>Bacillales</taxon>
        <taxon>Thermoactinomycetaceae</taxon>
        <taxon>Desmospora</taxon>
    </lineage>
</organism>
<dbReference type="Proteomes" id="UP001185012">
    <property type="component" value="Unassembled WGS sequence"/>
</dbReference>
<dbReference type="SUPFAM" id="SSF101386">
    <property type="entry name" value="all-alpha NTP pyrophosphatases"/>
    <property type="match status" value="1"/>
</dbReference>
<protein>
    <submittedName>
        <fullName evidence="1">House-cleaning noncanonical NTP pyrophosphatase (MazG superfamily)</fullName>
    </submittedName>
</protein>
<gene>
    <name evidence="1" type="ORF">JOE21_000690</name>
</gene>
<reference evidence="1 2" key="1">
    <citation type="submission" date="2023-07" db="EMBL/GenBank/DDBJ databases">
        <title>Genomic Encyclopedia of Type Strains, Phase IV (KMG-IV): sequencing the most valuable type-strain genomes for metagenomic binning, comparative biology and taxonomic classification.</title>
        <authorList>
            <person name="Goeker M."/>
        </authorList>
    </citation>
    <scope>NUCLEOTIDE SEQUENCE [LARGE SCALE GENOMIC DNA]</scope>
    <source>
        <strain evidence="1 2">DSM 45903</strain>
    </source>
</reference>
<accession>A0ABU1IIV2</accession>
<name>A0ABU1IIV2_9BACL</name>
<dbReference type="InterPro" id="IPR038735">
    <property type="entry name" value="MSMEG_1276-like_NTP-PPase_dom"/>
</dbReference>
<dbReference type="CDD" id="cd11532">
    <property type="entry name" value="NTP-PPase_COG4997"/>
    <property type="match status" value="1"/>
</dbReference>
<evidence type="ECO:0000313" key="2">
    <source>
        <dbReference type="Proteomes" id="UP001185012"/>
    </source>
</evidence>
<keyword evidence="2" id="KW-1185">Reference proteome</keyword>
<dbReference type="RefSeq" id="WP_309862249.1">
    <property type="nucleotide sequence ID" value="NZ_JAVDQG010000001.1"/>
</dbReference>
<sequence length="108" mass="12641">MGIYNKLIRDRIPKIIFASGKQAVIRVMDDKEYRKEIRKKLYEELEEYLRAEDDDAALEELADMLELIHVLTEIHGSTPGELEMIRAGKAEKRGGFKEKLFLERVMDE</sequence>
<evidence type="ECO:0000313" key="1">
    <source>
        <dbReference type="EMBL" id="MDR6224702.1"/>
    </source>
</evidence>
<comment type="caution">
    <text evidence="1">The sequence shown here is derived from an EMBL/GenBank/DDBJ whole genome shotgun (WGS) entry which is preliminary data.</text>
</comment>
<dbReference type="EMBL" id="JAVDQG010000001">
    <property type="protein sequence ID" value="MDR6224702.1"/>
    <property type="molecule type" value="Genomic_DNA"/>
</dbReference>